<evidence type="ECO:0000256" key="1">
    <source>
        <dbReference type="ARBA" id="ARBA00004196"/>
    </source>
</evidence>
<dbReference type="GO" id="GO:0042597">
    <property type="term" value="C:periplasmic space"/>
    <property type="evidence" value="ECO:0007669"/>
    <property type="project" value="UniProtKB-ARBA"/>
</dbReference>
<proteinExistence type="inferred from homology"/>
<protein>
    <submittedName>
        <fullName evidence="7">ABC transporter substrate-binding protein</fullName>
    </submittedName>
</protein>
<comment type="caution">
    <text evidence="7">The sequence shown here is derived from an EMBL/GenBank/DDBJ whole genome shotgun (WGS) entry which is preliminary data.</text>
</comment>
<dbReference type="GO" id="GO:0030313">
    <property type="term" value="C:cell envelope"/>
    <property type="evidence" value="ECO:0007669"/>
    <property type="project" value="UniProtKB-SubCell"/>
</dbReference>
<evidence type="ECO:0000256" key="2">
    <source>
        <dbReference type="ARBA" id="ARBA00005695"/>
    </source>
</evidence>
<comment type="subcellular location">
    <subcellularLocation>
        <location evidence="1">Cell envelope</location>
    </subcellularLocation>
</comment>
<dbReference type="RefSeq" id="WP_150895588.1">
    <property type="nucleotide sequence ID" value="NZ_VYUY01000022.1"/>
</dbReference>
<dbReference type="InterPro" id="IPR039424">
    <property type="entry name" value="SBP_5"/>
</dbReference>
<organism evidence="7 8">
    <name type="scientific">Microbacterium caowuchunii</name>
    <dbReference type="NCBI Taxonomy" id="2614638"/>
    <lineage>
        <taxon>Bacteria</taxon>
        <taxon>Bacillati</taxon>
        <taxon>Actinomycetota</taxon>
        <taxon>Actinomycetes</taxon>
        <taxon>Micrococcales</taxon>
        <taxon>Microbacteriaceae</taxon>
        <taxon>Microbacterium</taxon>
    </lineage>
</organism>
<evidence type="ECO:0000256" key="3">
    <source>
        <dbReference type="ARBA" id="ARBA00022448"/>
    </source>
</evidence>
<evidence type="ECO:0000313" key="7">
    <source>
        <dbReference type="EMBL" id="KAA9130066.1"/>
    </source>
</evidence>
<name>A0A5N0T8C0_9MICO</name>
<dbReference type="Gene3D" id="3.40.190.10">
    <property type="entry name" value="Periplasmic binding protein-like II"/>
    <property type="match status" value="1"/>
</dbReference>
<evidence type="ECO:0000256" key="5">
    <source>
        <dbReference type="SAM" id="SignalP"/>
    </source>
</evidence>
<dbReference type="AlphaFoldDB" id="A0A5N0T8C0"/>
<dbReference type="PANTHER" id="PTHR30290">
    <property type="entry name" value="PERIPLASMIC BINDING COMPONENT OF ABC TRANSPORTER"/>
    <property type="match status" value="1"/>
</dbReference>
<feature type="domain" description="Solute-binding protein family 5" evidence="6">
    <location>
        <begin position="84"/>
        <end position="407"/>
    </location>
</feature>
<keyword evidence="3" id="KW-0813">Transport</keyword>
<gene>
    <name evidence="7" type="ORF">F6B40_15405</name>
</gene>
<reference evidence="8" key="1">
    <citation type="submission" date="2019-09" db="EMBL/GenBank/DDBJ databases">
        <title>Mumia zhuanghuii sp. nov. isolated from the intestinal contents of plateau pika (Ochotona curzoniae) in the Qinghai-Tibet plateau of China.</title>
        <authorList>
            <person name="Tian Z."/>
        </authorList>
    </citation>
    <scope>NUCLEOTIDE SEQUENCE [LARGE SCALE GENOMIC DNA]</scope>
    <source>
        <strain evidence="8">L-033</strain>
    </source>
</reference>
<dbReference type="InterPro" id="IPR030678">
    <property type="entry name" value="Peptide/Ni-bd"/>
</dbReference>
<dbReference type="SUPFAM" id="SSF53850">
    <property type="entry name" value="Periplasmic binding protein-like II"/>
    <property type="match status" value="1"/>
</dbReference>
<dbReference type="PANTHER" id="PTHR30290:SF10">
    <property type="entry name" value="PERIPLASMIC OLIGOPEPTIDE-BINDING PROTEIN-RELATED"/>
    <property type="match status" value="1"/>
</dbReference>
<dbReference type="GO" id="GO:0015833">
    <property type="term" value="P:peptide transport"/>
    <property type="evidence" value="ECO:0007669"/>
    <property type="project" value="TreeGrafter"/>
</dbReference>
<accession>A0A5N0T8C0</accession>
<keyword evidence="4 5" id="KW-0732">Signal</keyword>
<keyword evidence="8" id="KW-1185">Reference proteome</keyword>
<dbReference type="PIRSF" id="PIRSF002741">
    <property type="entry name" value="MppA"/>
    <property type="match status" value="1"/>
</dbReference>
<feature type="chain" id="PRO_5039585742" evidence="5">
    <location>
        <begin position="23"/>
        <end position="502"/>
    </location>
</feature>
<evidence type="ECO:0000313" key="8">
    <source>
        <dbReference type="Proteomes" id="UP000326838"/>
    </source>
</evidence>
<dbReference type="PROSITE" id="PS51257">
    <property type="entry name" value="PROKAR_LIPOPROTEIN"/>
    <property type="match status" value="1"/>
</dbReference>
<dbReference type="CDD" id="cd08494">
    <property type="entry name" value="PBP2_NikA_DppA_OppA_like_6"/>
    <property type="match status" value="1"/>
</dbReference>
<evidence type="ECO:0000259" key="6">
    <source>
        <dbReference type="Pfam" id="PF00496"/>
    </source>
</evidence>
<feature type="signal peptide" evidence="5">
    <location>
        <begin position="1"/>
        <end position="22"/>
    </location>
</feature>
<sequence length="502" mass="53538">MLRRTSLAVTALVAAAALTLTACSPGSSPVPTATGAPDPDASISVRLVLEPGNLDIRQTSGAALDQILIDNVYQGLVARTADQEIVPSLASDWTVSEDGLTYAFTVQEGVTFHDGQELTPQDVVWSLTQHRDTAEWVDADTLANVSGIAADGQTVTVTLAAPDSQFLWNLSGRAGIVLKEGDAVDYKTAANGTGPFVLENWTQGDSITLARYDGYWGEPAAAAEVAFEYIPDNQAAMNAALAGELDVVTGFDPNLRAQIEANGDFVLVVGESTDKGTLAFNQTSGPLEDKRVRQAIRQAIDHDAIVEAIGGGQTQYGPIPSLDPGYEDLSALAPYDPEAAMALLEEAGAEDLELTLTIPSFYSTTIPQLLVSDLNKVGITLKVDSVDFPTWLQDVYTNKDYDLSFVLHTEARDFENWANPDYYFTYANPEVTELYAQSRAATSDKEADRLLAEAARIVSEDAGADWLYNGASVVAVSTLVQGMPSANVNERLNVSGLSKSDG</sequence>
<evidence type="ECO:0000256" key="4">
    <source>
        <dbReference type="ARBA" id="ARBA00022729"/>
    </source>
</evidence>
<dbReference type="EMBL" id="VYUY01000022">
    <property type="protein sequence ID" value="KAA9130066.1"/>
    <property type="molecule type" value="Genomic_DNA"/>
</dbReference>
<dbReference type="GO" id="GO:0043190">
    <property type="term" value="C:ATP-binding cassette (ABC) transporter complex"/>
    <property type="evidence" value="ECO:0007669"/>
    <property type="project" value="InterPro"/>
</dbReference>
<comment type="similarity">
    <text evidence="2">Belongs to the bacterial solute-binding protein 5 family.</text>
</comment>
<dbReference type="Pfam" id="PF00496">
    <property type="entry name" value="SBP_bac_5"/>
    <property type="match status" value="1"/>
</dbReference>
<dbReference type="GO" id="GO:1904680">
    <property type="term" value="F:peptide transmembrane transporter activity"/>
    <property type="evidence" value="ECO:0007669"/>
    <property type="project" value="TreeGrafter"/>
</dbReference>
<dbReference type="Gene3D" id="3.10.105.10">
    <property type="entry name" value="Dipeptide-binding Protein, Domain 3"/>
    <property type="match status" value="1"/>
</dbReference>
<dbReference type="InterPro" id="IPR000914">
    <property type="entry name" value="SBP_5_dom"/>
</dbReference>
<dbReference type="Proteomes" id="UP000326838">
    <property type="component" value="Unassembled WGS sequence"/>
</dbReference>